<reference evidence="2 3" key="1">
    <citation type="submission" date="2020-04" db="EMBL/GenBank/DDBJ databases">
        <title>Molecular characterization of pseudomonads from Agaricus bisporus reveal novel blotch 2 pathogens in Western Europe.</title>
        <authorList>
            <person name="Taparia T."/>
            <person name="Krijger M."/>
            <person name="Haynes E."/>
            <person name="Elpinstone J.G."/>
            <person name="Noble R."/>
            <person name="Van Der Wolf J."/>
        </authorList>
    </citation>
    <scope>NUCLEOTIDE SEQUENCE [LARGE SCALE GENOMIC DNA]</scope>
    <source>
        <strain evidence="2 3">IPO3781</strain>
    </source>
</reference>
<gene>
    <name evidence="2" type="ORF">HX828_27265</name>
</gene>
<dbReference type="InterPro" id="IPR054191">
    <property type="entry name" value="DUF6896"/>
</dbReference>
<dbReference type="Pfam" id="PF21837">
    <property type="entry name" value="DUF6896"/>
    <property type="match status" value="1"/>
</dbReference>
<evidence type="ECO:0000313" key="2">
    <source>
        <dbReference type="EMBL" id="NWE79264.1"/>
    </source>
</evidence>
<dbReference type="EMBL" id="JACARF010000050">
    <property type="protein sequence ID" value="NWE79264.1"/>
    <property type="molecule type" value="Genomic_DNA"/>
</dbReference>
<name>A0A7Y8FHK1_9PSED</name>
<proteinExistence type="predicted"/>
<dbReference type="RefSeq" id="WP_177115848.1">
    <property type="nucleotide sequence ID" value="NZ_JACARF010000050.1"/>
</dbReference>
<dbReference type="Proteomes" id="UP000537188">
    <property type="component" value="Unassembled WGS sequence"/>
</dbReference>
<dbReference type="AlphaFoldDB" id="A0A7Y8FHK1"/>
<protein>
    <recommendedName>
        <fullName evidence="1">DUF6896 domain-containing protein</fullName>
    </recommendedName>
</protein>
<sequence>MKKNNLESLIREYIYQVKKATDLLEQTFGTKNILRLWRSNQIPQRGRITDNISYELHGIGCRVDFSGVCIDFDYGPNERVDGFDPWRLYIYACEVPHRYKKYTNQNTLEREFNNYVAQGKVQRITDSMSNLYFLNP</sequence>
<feature type="domain" description="DUF6896" evidence="1">
    <location>
        <begin position="7"/>
        <end position="134"/>
    </location>
</feature>
<evidence type="ECO:0000259" key="1">
    <source>
        <dbReference type="Pfam" id="PF21837"/>
    </source>
</evidence>
<organism evidence="2 3">
    <name type="scientific">Pseudomonas yamanorum</name>
    <dbReference type="NCBI Taxonomy" id="515393"/>
    <lineage>
        <taxon>Bacteria</taxon>
        <taxon>Pseudomonadati</taxon>
        <taxon>Pseudomonadota</taxon>
        <taxon>Gammaproteobacteria</taxon>
        <taxon>Pseudomonadales</taxon>
        <taxon>Pseudomonadaceae</taxon>
        <taxon>Pseudomonas</taxon>
    </lineage>
</organism>
<comment type="caution">
    <text evidence="2">The sequence shown here is derived from an EMBL/GenBank/DDBJ whole genome shotgun (WGS) entry which is preliminary data.</text>
</comment>
<evidence type="ECO:0000313" key="3">
    <source>
        <dbReference type="Proteomes" id="UP000537188"/>
    </source>
</evidence>
<accession>A0A7Y8FHK1</accession>